<keyword evidence="1" id="KW-0472">Membrane</keyword>
<reference evidence="3" key="1">
    <citation type="journal article" date="2017" name="Proc. Natl. Acad. Sci. U.S.A.">
        <title>Simulation of Deepwater Horizon oil plume reveals substrate specialization within a complex community of hydrocarbon degraders.</title>
        <authorList>
            <person name="Hu P."/>
            <person name="Dubinsky E.A."/>
            <person name="Probst A.J."/>
            <person name="Wang J."/>
            <person name="Sieber C.M.K."/>
            <person name="Tom L.M."/>
            <person name="Gardinali P."/>
            <person name="Banfield J.F."/>
            <person name="Atlas R.M."/>
            <person name="Andersen G.L."/>
        </authorList>
    </citation>
    <scope>NUCLEOTIDE SEQUENCE [LARGE SCALE GENOMIC DNA]</scope>
</reference>
<keyword evidence="1" id="KW-1133">Transmembrane helix</keyword>
<evidence type="ECO:0000313" key="3">
    <source>
        <dbReference type="Proteomes" id="UP000227088"/>
    </source>
</evidence>
<dbReference type="Proteomes" id="UP000227088">
    <property type="component" value="Unassembled WGS sequence"/>
</dbReference>
<gene>
    <name evidence="2" type="ORF">A9R00_08935</name>
</gene>
<dbReference type="EMBL" id="MABE01000510">
    <property type="protein sequence ID" value="OUS39871.1"/>
    <property type="molecule type" value="Genomic_DNA"/>
</dbReference>
<name>A0A1Y5HRC4_OLEAN</name>
<feature type="transmembrane region" description="Helical" evidence="1">
    <location>
        <begin position="47"/>
        <end position="65"/>
    </location>
</feature>
<feature type="transmembrane region" description="Helical" evidence="1">
    <location>
        <begin position="85"/>
        <end position="109"/>
    </location>
</feature>
<evidence type="ECO:0000256" key="1">
    <source>
        <dbReference type="SAM" id="Phobius"/>
    </source>
</evidence>
<dbReference type="AlphaFoldDB" id="A0A1Y5HRC4"/>
<comment type="caution">
    <text evidence="2">The sequence shown here is derived from an EMBL/GenBank/DDBJ whole genome shotgun (WGS) entry which is preliminary data.</text>
</comment>
<organism evidence="2 3">
    <name type="scientific">Oleispira antarctica</name>
    <dbReference type="NCBI Taxonomy" id="188908"/>
    <lineage>
        <taxon>Bacteria</taxon>
        <taxon>Pseudomonadati</taxon>
        <taxon>Pseudomonadota</taxon>
        <taxon>Gammaproteobacteria</taxon>
        <taxon>Oceanospirillales</taxon>
        <taxon>Oceanospirillaceae</taxon>
        <taxon>Oleispira</taxon>
    </lineage>
</organism>
<accession>A0A1Y5HRC4</accession>
<evidence type="ECO:0000313" key="2">
    <source>
        <dbReference type="EMBL" id="OUS39871.1"/>
    </source>
</evidence>
<evidence type="ECO:0008006" key="4">
    <source>
        <dbReference type="Google" id="ProtNLM"/>
    </source>
</evidence>
<proteinExistence type="predicted"/>
<sequence>MNFELVIMGYAIYLLFWEKLPEWGVLFNRIIETLPKPLQKLYGDWRCPYCSGFWIALALHALTGLQTLPALSTMPAYLGMAGLPLAWFLDALATAFLVLFTHLAISAIAGPAIQGHKLKEEFKASMKQKADNE</sequence>
<keyword evidence="1" id="KW-0812">Transmembrane</keyword>
<protein>
    <recommendedName>
        <fullName evidence="4">DUF1360 domain-containing protein</fullName>
    </recommendedName>
</protein>